<evidence type="ECO:0000313" key="2">
    <source>
        <dbReference type="EMBL" id="OGK24894.1"/>
    </source>
</evidence>
<evidence type="ECO:0000256" key="1">
    <source>
        <dbReference type="SAM" id="SignalP"/>
    </source>
</evidence>
<dbReference type="EMBL" id="MFZO01000024">
    <property type="protein sequence ID" value="OGK24894.1"/>
    <property type="molecule type" value="Genomic_DNA"/>
</dbReference>
<proteinExistence type="predicted"/>
<protein>
    <recommendedName>
        <fullName evidence="4">Mannosyl-glycoprotein endo-beta-N-acetylglucosamidase-like domain-containing protein</fullName>
    </recommendedName>
</protein>
<dbReference type="AlphaFoldDB" id="A0A1F7H1W1"/>
<reference evidence="2 3" key="1">
    <citation type="journal article" date="2016" name="Nat. Commun.">
        <title>Thousands of microbial genomes shed light on interconnected biogeochemical processes in an aquifer system.</title>
        <authorList>
            <person name="Anantharaman K."/>
            <person name="Brown C.T."/>
            <person name="Hug L.A."/>
            <person name="Sharon I."/>
            <person name="Castelle C.J."/>
            <person name="Probst A.J."/>
            <person name="Thomas B.C."/>
            <person name="Singh A."/>
            <person name="Wilkins M.J."/>
            <person name="Karaoz U."/>
            <person name="Brodie E.L."/>
            <person name="Williams K.H."/>
            <person name="Hubbard S.S."/>
            <person name="Banfield J.F."/>
        </authorList>
    </citation>
    <scope>NUCLEOTIDE SEQUENCE [LARGE SCALE GENOMIC DNA]</scope>
</reference>
<comment type="caution">
    <text evidence="2">The sequence shown here is derived from an EMBL/GenBank/DDBJ whole genome shotgun (WGS) entry which is preliminary data.</text>
</comment>
<evidence type="ECO:0000313" key="3">
    <source>
        <dbReference type="Proteomes" id="UP000177913"/>
    </source>
</evidence>
<accession>A0A1F7H1W1</accession>
<evidence type="ECO:0008006" key="4">
    <source>
        <dbReference type="Google" id="ProtNLM"/>
    </source>
</evidence>
<keyword evidence="1" id="KW-0732">Signal</keyword>
<organism evidence="2 3">
    <name type="scientific">Candidatus Roizmanbacteria bacterium RIFCSPHIGHO2_02_FULL_38_11</name>
    <dbReference type="NCBI Taxonomy" id="1802039"/>
    <lineage>
        <taxon>Bacteria</taxon>
        <taxon>Candidatus Roizmaniibacteriota</taxon>
    </lineage>
</organism>
<name>A0A1F7H1W1_9BACT</name>
<gene>
    <name evidence="2" type="ORF">A3C25_05690</name>
</gene>
<dbReference type="Proteomes" id="UP000177913">
    <property type="component" value="Unassembled WGS sequence"/>
</dbReference>
<sequence length="184" mass="20653">MQNLIKILSIIFLFLVMAKPANGQNIAADSAKVLSTESGNFSTLRIIKKKMAIRKILNDYNSPFLDSTETFVSTCMNYDLDCYLLPSIAGLESTFGNFVHPNSNNPFGWGGGYIIFASWDEAIKTVGRNLKKNYINKGADTIEKIAPIYAESNTWASRVSYFRNQFELEEDKINSVLSQNQVNL</sequence>
<feature type="chain" id="PRO_5009529237" description="Mannosyl-glycoprotein endo-beta-N-acetylglucosamidase-like domain-containing protein" evidence="1">
    <location>
        <begin position="24"/>
        <end position="184"/>
    </location>
</feature>
<feature type="signal peptide" evidence="1">
    <location>
        <begin position="1"/>
        <end position="23"/>
    </location>
</feature>